<dbReference type="Gene3D" id="3.30.420.40">
    <property type="match status" value="2"/>
</dbReference>
<dbReference type="RefSeq" id="WP_344799828.1">
    <property type="nucleotide sequence ID" value="NZ_BAABBN010000012.1"/>
</dbReference>
<dbReference type="EMBL" id="BAABBN010000012">
    <property type="protein sequence ID" value="GAA3934909.1"/>
    <property type="molecule type" value="Genomic_DNA"/>
</dbReference>
<sequence>MFLGIDAADSSTHICMINQAKEIVFEDHLATCNFYTNTLEEITPFLKNIIKQHPSVQSIVIGIAGWMNTKEQFDFTESLSAYFPKKRIETTSAAFLGLLKFQMKGPCITLISDLNASALGYRTDGNLFTIEPSPEAPEITGSGHGISAQAIKESLEQLSAGNITSLYKAAHKHFGTESLSQLTEKQGNAQDMYSFTKVVNQLALAGDACALSCIRNAANALLKFVDIAIKNNNLPSSGFNVGFHGRCLNKSSALAILLEEELTRLYDANLHESKQSASQSAALRALQYLTPTEPHD</sequence>
<keyword evidence="2" id="KW-1185">Reference proteome</keyword>
<proteinExistence type="predicted"/>
<dbReference type="PANTHER" id="PTHR43190">
    <property type="entry name" value="N-ACETYL-D-GLUCOSAMINE KINASE"/>
    <property type="match status" value="1"/>
</dbReference>
<dbReference type="PANTHER" id="PTHR43190:SF3">
    <property type="entry name" value="N-ACETYL-D-GLUCOSAMINE KINASE"/>
    <property type="match status" value="1"/>
</dbReference>
<name>A0ABP7N1X9_9GAMM</name>
<accession>A0ABP7N1X9</accession>
<protein>
    <recommendedName>
        <fullName evidence="3">ATPase BadF/BadG/BcrA/BcrD type domain-containing protein</fullName>
    </recommendedName>
</protein>
<dbReference type="InterPro" id="IPR043129">
    <property type="entry name" value="ATPase_NBD"/>
</dbReference>
<comment type="caution">
    <text evidence="1">The sequence shown here is derived from an EMBL/GenBank/DDBJ whole genome shotgun (WGS) entry which is preliminary data.</text>
</comment>
<gene>
    <name evidence="1" type="ORF">GCM10022277_34330</name>
</gene>
<dbReference type="Proteomes" id="UP001501565">
    <property type="component" value="Unassembled WGS sequence"/>
</dbReference>
<evidence type="ECO:0008006" key="3">
    <source>
        <dbReference type="Google" id="ProtNLM"/>
    </source>
</evidence>
<reference evidence="2" key="1">
    <citation type="journal article" date="2019" name="Int. J. Syst. Evol. Microbiol.">
        <title>The Global Catalogue of Microorganisms (GCM) 10K type strain sequencing project: providing services to taxonomists for standard genome sequencing and annotation.</title>
        <authorList>
            <consortium name="The Broad Institute Genomics Platform"/>
            <consortium name="The Broad Institute Genome Sequencing Center for Infectious Disease"/>
            <person name="Wu L."/>
            <person name="Ma J."/>
        </authorList>
    </citation>
    <scope>NUCLEOTIDE SEQUENCE [LARGE SCALE GENOMIC DNA]</scope>
    <source>
        <strain evidence="2">JCM 17551</strain>
    </source>
</reference>
<dbReference type="InterPro" id="IPR052519">
    <property type="entry name" value="Euk-type_GlcNAc_Kinase"/>
</dbReference>
<evidence type="ECO:0000313" key="2">
    <source>
        <dbReference type="Proteomes" id="UP001501565"/>
    </source>
</evidence>
<evidence type="ECO:0000313" key="1">
    <source>
        <dbReference type="EMBL" id="GAA3934909.1"/>
    </source>
</evidence>
<dbReference type="SUPFAM" id="SSF53067">
    <property type="entry name" value="Actin-like ATPase domain"/>
    <property type="match status" value="1"/>
</dbReference>
<organism evidence="1 2">
    <name type="scientific">Litoribacillus peritrichatus</name>
    <dbReference type="NCBI Taxonomy" id="718191"/>
    <lineage>
        <taxon>Bacteria</taxon>
        <taxon>Pseudomonadati</taxon>
        <taxon>Pseudomonadota</taxon>
        <taxon>Gammaproteobacteria</taxon>
        <taxon>Oceanospirillales</taxon>
        <taxon>Oceanospirillaceae</taxon>
        <taxon>Litoribacillus</taxon>
    </lineage>
</organism>